<dbReference type="SUPFAM" id="SSF55781">
    <property type="entry name" value="GAF domain-like"/>
    <property type="match status" value="1"/>
</dbReference>
<proteinExistence type="predicted"/>
<dbReference type="Pfam" id="PF02518">
    <property type="entry name" value="HATPase_c"/>
    <property type="match status" value="1"/>
</dbReference>
<organism evidence="2 3">
    <name type="scientific">Thalassomonas actiniarum</name>
    <dbReference type="NCBI Taxonomy" id="485447"/>
    <lineage>
        <taxon>Bacteria</taxon>
        <taxon>Pseudomonadati</taxon>
        <taxon>Pseudomonadota</taxon>
        <taxon>Gammaproteobacteria</taxon>
        <taxon>Alteromonadales</taxon>
        <taxon>Colwelliaceae</taxon>
        <taxon>Thalassomonas</taxon>
    </lineage>
</organism>
<dbReference type="PANTHER" id="PTHR43065">
    <property type="entry name" value="SENSOR HISTIDINE KINASE"/>
    <property type="match status" value="1"/>
</dbReference>
<dbReference type="PANTHER" id="PTHR43065:SF47">
    <property type="match status" value="1"/>
</dbReference>
<gene>
    <name evidence="2" type="ORF">SG35_011205</name>
</gene>
<keyword evidence="3" id="KW-1185">Reference proteome</keyword>
<evidence type="ECO:0000313" key="3">
    <source>
        <dbReference type="Proteomes" id="UP000032568"/>
    </source>
</evidence>
<dbReference type="Proteomes" id="UP000032568">
    <property type="component" value="Chromosome"/>
</dbReference>
<dbReference type="SUPFAM" id="SSF55874">
    <property type="entry name" value="ATPase domain of HSP90 chaperone/DNA topoisomerase II/histidine kinase"/>
    <property type="match status" value="1"/>
</dbReference>
<keyword evidence="2" id="KW-0418">Kinase</keyword>
<dbReference type="KEGG" id="tact:SG35_011205"/>
<name>A0AAE9YU45_9GAMM</name>
<sequence length="445" mass="49396">METLLADIIKSVSDSRGVDFFAELTLQLDKVIASDLTFIARIDHKQARATTVAFVDQGKLVDNISYSLIHSPCEQVEENTLCVYPQDVCLQFPQDDFLIRIKAVGYLGMPLTLADGRVVAIVVAIYFKPITEQKKTLSLFKIFSGRICAEFDALDREAQLLELNKSLVEVNDALDDKIRLRSAELESALNQLQKAHAHRLEMNKLSALGDLISGIAHEINGPIGVAITAESHLAEVFKDFTAKVNGKGLTIKAMKYFIEQQSASLPMIAKNLERARQILENFKKTATEQVNIEPETISLNEYYQRVISTLIPLLKRKKANIAFTGCGDDMLTTLPGCHAQVLMNLVRNSIEHGFIAGGEHNITITIEKQAGIYIVDYFDNGVGMIQGKQAEILQPVERFIGEQTDMGLGLSICRRLIVEELGGECAFIPCEQGVHFQYQFSSMPG</sequence>
<dbReference type="EMBL" id="CP059735">
    <property type="protein sequence ID" value="WDE01146.1"/>
    <property type="molecule type" value="Genomic_DNA"/>
</dbReference>
<dbReference type="InterPro" id="IPR036890">
    <property type="entry name" value="HATPase_C_sf"/>
</dbReference>
<dbReference type="InterPro" id="IPR005467">
    <property type="entry name" value="His_kinase_dom"/>
</dbReference>
<dbReference type="Gene3D" id="1.10.287.130">
    <property type="match status" value="1"/>
</dbReference>
<dbReference type="RefSeq" id="WP_044831451.1">
    <property type="nucleotide sequence ID" value="NZ_CP059735.1"/>
</dbReference>
<dbReference type="GO" id="GO:0016301">
    <property type="term" value="F:kinase activity"/>
    <property type="evidence" value="ECO:0007669"/>
    <property type="project" value="UniProtKB-KW"/>
</dbReference>
<dbReference type="Gene3D" id="3.30.565.10">
    <property type="entry name" value="Histidine kinase-like ATPase, C-terminal domain"/>
    <property type="match status" value="1"/>
</dbReference>
<dbReference type="InterPro" id="IPR003594">
    <property type="entry name" value="HATPase_dom"/>
</dbReference>
<evidence type="ECO:0000259" key="1">
    <source>
        <dbReference type="PROSITE" id="PS50109"/>
    </source>
</evidence>
<keyword evidence="2" id="KW-0808">Transferase</keyword>
<evidence type="ECO:0000313" key="2">
    <source>
        <dbReference type="EMBL" id="WDE01146.1"/>
    </source>
</evidence>
<protein>
    <submittedName>
        <fullName evidence="2">HAMP domain-containing histidine kinase</fullName>
    </submittedName>
</protein>
<reference evidence="2 3" key="2">
    <citation type="journal article" date="2022" name="Mar. Drugs">
        <title>Bioassay-Guided Fractionation Leads to the Detection of Cholic Acid Generated by the Rare Thalassomonas sp.</title>
        <authorList>
            <person name="Pheiffer F."/>
            <person name="Schneider Y.K."/>
            <person name="Hansen E.H."/>
            <person name="Andersen J.H."/>
            <person name="Isaksson J."/>
            <person name="Busche T."/>
            <person name="R C."/>
            <person name="Kalinowski J."/>
            <person name="Zyl L.V."/>
            <person name="Trindade M."/>
        </authorList>
    </citation>
    <scope>NUCLEOTIDE SEQUENCE [LARGE SCALE GENOMIC DNA]</scope>
    <source>
        <strain evidence="2 3">A5K-106</strain>
    </source>
</reference>
<dbReference type="PROSITE" id="PS50109">
    <property type="entry name" value="HIS_KIN"/>
    <property type="match status" value="1"/>
</dbReference>
<accession>A0AAE9YU45</accession>
<reference evidence="2 3" key="1">
    <citation type="journal article" date="2015" name="Genome Announc.">
        <title>Draft Genome Sequences of Marine Isolates of Thalassomonas viridans and Thalassomonas actiniarum.</title>
        <authorList>
            <person name="Olonade I."/>
            <person name="van Zyl L.J."/>
            <person name="Trindade M."/>
        </authorList>
    </citation>
    <scope>NUCLEOTIDE SEQUENCE [LARGE SCALE GENOMIC DNA]</scope>
    <source>
        <strain evidence="2 3">A5K-106</strain>
    </source>
</reference>
<dbReference type="AlphaFoldDB" id="A0AAE9YU45"/>
<feature type="domain" description="Histidine kinase" evidence="1">
    <location>
        <begin position="214"/>
        <end position="444"/>
    </location>
</feature>